<dbReference type="InterPro" id="IPR000821">
    <property type="entry name" value="Ala_racemase"/>
</dbReference>
<dbReference type="SUPFAM" id="SSF50621">
    <property type="entry name" value="Alanine racemase C-terminal domain-like"/>
    <property type="match status" value="1"/>
</dbReference>
<comment type="function">
    <text evidence="7">Catalyzes the interconversion of L-alanine and D-alanine. May also act on other amino acids.</text>
</comment>
<comment type="caution">
    <text evidence="11">The sequence shown here is derived from an EMBL/GenBank/DDBJ whole genome shotgun (WGS) entry which is preliminary data.</text>
</comment>
<dbReference type="PANTHER" id="PTHR30511:SF0">
    <property type="entry name" value="ALANINE RACEMASE, CATABOLIC-RELATED"/>
    <property type="match status" value="1"/>
</dbReference>
<evidence type="ECO:0000256" key="7">
    <source>
        <dbReference type="HAMAP-Rule" id="MF_01201"/>
    </source>
</evidence>
<evidence type="ECO:0000313" key="12">
    <source>
        <dbReference type="Proteomes" id="UP001151018"/>
    </source>
</evidence>
<feature type="binding site" evidence="7 9">
    <location>
        <position position="315"/>
    </location>
    <ligand>
        <name>substrate</name>
    </ligand>
</feature>
<dbReference type="InterPro" id="IPR009006">
    <property type="entry name" value="Ala_racemase/Decarboxylase_C"/>
</dbReference>
<dbReference type="GO" id="GO:0008784">
    <property type="term" value="F:alanine racemase activity"/>
    <property type="evidence" value="ECO:0007669"/>
    <property type="project" value="UniProtKB-UniRule"/>
</dbReference>
<dbReference type="HAMAP" id="MF_01201">
    <property type="entry name" value="Ala_racemase"/>
    <property type="match status" value="1"/>
</dbReference>
<dbReference type="GO" id="GO:0030170">
    <property type="term" value="F:pyridoxal phosphate binding"/>
    <property type="evidence" value="ECO:0007669"/>
    <property type="project" value="UniProtKB-UniRule"/>
</dbReference>
<gene>
    <name evidence="11" type="primary">alr</name>
    <name evidence="11" type="ORF">O9X88_12750</name>
</gene>
<dbReference type="CDD" id="cd00430">
    <property type="entry name" value="PLPDE_III_AR"/>
    <property type="match status" value="1"/>
</dbReference>
<evidence type="ECO:0000256" key="2">
    <source>
        <dbReference type="ARBA" id="ARBA00001933"/>
    </source>
</evidence>
<dbReference type="SMART" id="SM01005">
    <property type="entry name" value="Ala_racemase_C"/>
    <property type="match status" value="1"/>
</dbReference>
<evidence type="ECO:0000256" key="1">
    <source>
        <dbReference type="ARBA" id="ARBA00000316"/>
    </source>
</evidence>
<comment type="cofactor">
    <cofactor evidence="2 7 8">
        <name>pyridoxal 5'-phosphate</name>
        <dbReference type="ChEBI" id="CHEBI:597326"/>
    </cofactor>
</comment>
<dbReference type="RefSeq" id="WP_269834997.1">
    <property type="nucleotide sequence ID" value="NZ_JAPZLR010000007.1"/>
</dbReference>
<dbReference type="AlphaFoldDB" id="A0A9X3QZK1"/>
<evidence type="ECO:0000256" key="3">
    <source>
        <dbReference type="ARBA" id="ARBA00007880"/>
    </source>
</evidence>
<dbReference type="EMBL" id="JAPZLR010000007">
    <property type="protein sequence ID" value="MCZ7938422.1"/>
    <property type="molecule type" value="Genomic_DNA"/>
</dbReference>
<evidence type="ECO:0000256" key="8">
    <source>
        <dbReference type="PIRSR" id="PIRSR600821-50"/>
    </source>
</evidence>
<dbReference type="InterPro" id="IPR001608">
    <property type="entry name" value="Ala_racemase_N"/>
</dbReference>
<dbReference type="PRINTS" id="PR00992">
    <property type="entry name" value="ALARACEMASE"/>
</dbReference>
<evidence type="ECO:0000256" key="6">
    <source>
        <dbReference type="ARBA" id="ARBA00023235"/>
    </source>
</evidence>
<comment type="similarity">
    <text evidence="3 7">Belongs to the alanine racemase family.</text>
</comment>
<dbReference type="GO" id="GO:0005829">
    <property type="term" value="C:cytosol"/>
    <property type="evidence" value="ECO:0007669"/>
    <property type="project" value="TreeGrafter"/>
</dbReference>
<evidence type="ECO:0000256" key="5">
    <source>
        <dbReference type="ARBA" id="ARBA00022898"/>
    </source>
</evidence>
<feature type="modified residue" description="N6-(pyridoxal phosphate)lysine" evidence="7 8">
    <location>
        <position position="46"/>
    </location>
</feature>
<organism evidence="11 12">
    <name type="scientific">Agrobacterium salinitolerans</name>
    <dbReference type="NCBI Taxonomy" id="1183413"/>
    <lineage>
        <taxon>Bacteria</taxon>
        <taxon>Pseudomonadati</taxon>
        <taxon>Pseudomonadota</taxon>
        <taxon>Alphaproteobacteria</taxon>
        <taxon>Hyphomicrobiales</taxon>
        <taxon>Rhizobiaceae</taxon>
        <taxon>Rhizobium/Agrobacterium group</taxon>
        <taxon>Agrobacterium</taxon>
    </lineage>
</organism>
<dbReference type="Proteomes" id="UP001151018">
    <property type="component" value="Unassembled WGS sequence"/>
</dbReference>
<dbReference type="InterPro" id="IPR020622">
    <property type="entry name" value="Ala_racemase_pyridoxalP-BS"/>
</dbReference>
<dbReference type="NCBIfam" id="TIGR00492">
    <property type="entry name" value="alr"/>
    <property type="match status" value="1"/>
</dbReference>
<keyword evidence="5 7" id="KW-0663">Pyridoxal phosphate</keyword>
<dbReference type="EC" id="5.1.1.1" evidence="4 7"/>
<dbReference type="Pfam" id="PF00842">
    <property type="entry name" value="Ala_racemase_C"/>
    <property type="match status" value="1"/>
</dbReference>
<accession>A0A9X3QZK1</accession>
<dbReference type="SUPFAM" id="SSF51419">
    <property type="entry name" value="PLP-binding barrel"/>
    <property type="match status" value="1"/>
</dbReference>
<dbReference type="PANTHER" id="PTHR30511">
    <property type="entry name" value="ALANINE RACEMASE"/>
    <property type="match status" value="1"/>
</dbReference>
<evidence type="ECO:0000256" key="4">
    <source>
        <dbReference type="ARBA" id="ARBA00013089"/>
    </source>
</evidence>
<feature type="binding site" evidence="7 9">
    <location>
        <position position="145"/>
    </location>
    <ligand>
        <name>substrate</name>
    </ligand>
</feature>
<evidence type="ECO:0000256" key="9">
    <source>
        <dbReference type="PIRSR" id="PIRSR600821-52"/>
    </source>
</evidence>
<name>A0A9X3QZK1_9HYPH</name>
<feature type="domain" description="Alanine racemase C-terminal" evidence="10">
    <location>
        <begin position="246"/>
        <end position="372"/>
    </location>
</feature>
<dbReference type="Pfam" id="PF01168">
    <property type="entry name" value="Ala_racemase_N"/>
    <property type="match status" value="1"/>
</dbReference>
<feature type="active site" description="Proton acceptor; specific for L-alanine" evidence="7">
    <location>
        <position position="267"/>
    </location>
</feature>
<dbReference type="Gene3D" id="2.40.37.10">
    <property type="entry name" value="Lyase, Ornithine Decarboxylase, Chain A, domain 1"/>
    <property type="match status" value="1"/>
</dbReference>
<protein>
    <recommendedName>
        <fullName evidence="4 7">Alanine racemase</fullName>
        <ecNumber evidence="4 7">5.1.1.1</ecNumber>
    </recommendedName>
</protein>
<reference evidence="11" key="1">
    <citation type="submission" date="2022-12" db="EMBL/GenBank/DDBJ databases">
        <title>Draft genome sequences of 22 rhizogenic Agrobacterium biovar 1 strains, the causative agent of hairy root disease.</title>
        <authorList>
            <person name="Kim N."/>
            <person name="Vargas P."/>
            <person name="Rediers H."/>
        </authorList>
    </citation>
    <scope>NUCLEOTIDE SEQUENCE</scope>
    <source>
        <strain evidence="11">ST15.13.006</strain>
    </source>
</reference>
<sequence length="388" mass="40655">MDMQISRQQAAGGASGQLTIYLGALRDNYLSLAALAPASQTAAVVKADAYGLGADIVSQTLFEAGCRNFFVAHIDEALALRIRLSAEAQIFVLNGLQPGNETSCAAMAITPVLNSLEQIAQWSGHARKLGKTLTAAVQIDTGMCRLGLSPEELELLSAQQQLLDGIEITFVMSHLACADEPDHVSNAAQLAVMRKAATAFPETPVCFSNSGGIFLGNDYHNALLRPGIALYGGAPSAAGPNPMKPVVRLDLAVIQTRTVPAGSLVGYGGSFTASGPTRLATIAAGYADGLPRSLSNRGAAWYNGVRLPIAGRVSMDSIILDISALPEATLTQGSLVQMIGPDQTLEDIAEDAGTIAYEILTGLGRRYRRSYIQPGMCPTTASISANHK</sequence>
<keyword evidence="6 7" id="KW-0413">Isomerase</keyword>
<comment type="catalytic activity">
    <reaction evidence="1 7">
        <text>L-alanine = D-alanine</text>
        <dbReference type="Rhea" id="RHEA:20249"/>
        <dbReference type="ChEBI" id="CHEBI:57416"/>
        <dbReference type="ChEBI" id="CHEBI:57972"/>
        <dbReference type="EC" id="5.1.1.1"/>
    </reaction>
</comment>
<proteinExistence type="inferred from homology"/>
<dbReference type="InterPro" id="IPR011079">
    <property type="entry name" value="Ala_racemase_C"/>
</dbReference>
<evidence type="ECO:0000313" key="11">
    <source>
        <dbReference type="EMBL" id="MCZ7938422.1"/>
    </source>
</evidence>
<dbReference type="InterPro" id="IPR029066">
    <property type="entry name" value="PLP-binding_barrel"/>
</dbReference>
<comment type="pathway">
    <text evidence="7">Amino-acid biosynthesis; D-alanine biosynthesis; D-alanine from L-alanine: step 1/1.</text>
</comment>
<dbReference type="GO" id="GO:0030632">
    <property type="term" value="P:D-alanine biosynthetic process"/>
    <property type="evidence" value="ECO:0007669"/>
    <property type="project" value="UniProtKB-UniRule"/>
</dbReference>
<feature type="active site" description="Proton acceptor; specific for D-alanine" evidence="7">
    <location>
        <position position="46"/>
    </location>
</feature>
<evidence type="ECO:0000259" key="10">
    <source>
        <dbReference type="SMART" id="SM01005"/>
    </source>
</evidence>
<dbReference type="Gene3D" id="3.20.20.10">
    <property type="entry name" value="Alanine racemase"/>
    <property type="match status" value="1"/>
</dbReference>
<dbReference type="PROSITE" id="PS00395">
    <property type="entry name" value="ALANINE_RACEMASE"/>
    <property type="match status" value="1"/>
</dbReference>